<dbReference type="PANTHER" id="PTHR38340">
    <property type="entry name" value="S-LAYER PROTEIN"/>
    <property type="match status" value="1"/>
</dbReference>
<keyword evidence="2" id="KW-0964">Secreted</keyword>
<organism evidence="3 4">
    <name type="scientific">Neogemmobacter tilapiae</name>
    <dbReference type="NCBI Taxonomy" id="875041"/>
    <lineage>
        <taxon>Bacteria</taxon>
        <taxon>Pseudomonadati</taxon>
        <taxon>Pseudomonadota</taxon>
        <taxon>Alphaproteobacteria</taxon>
        <taxon>Rhodobacterales</taxon>
        <taxon>Paracoccaceae</taxon>
        <taxon>Neogemmobacter</taxon>
    </lineage>
</organism>
<dbReference type="EMBL" id="BMYJ01000007">
    <property type="protein sequence ID" value="GHC59799.1"/>
    <property type="molecule type" value="Genomic_DNA"/>
</dbReference>
<dbReference type="GO" id="GO:0005509">
    <property type="term" value="F:calcium ion binding"/>
    <property type="evidence" value="ECO:0007669"/>
    <property type="project" value="InterPro"/>
</dbReference>
<sequence length="628" mass="64528">MTPTGPQGGPWRKARDKDMTATFGPEFLLNTATFGSQAEASITALADGRFVATWTDFAGEFDDLFGGVIKAQLFNADGSKAGAELLVSPTGFLLQTQSSVTATADGGFVVSWTDDNRMGEVDGGTAIRAQVFGADGQKAAPPILVNTTTAENQRESAVTALTNGQFIVTWRDESETAGDTDGSAVRAQIFDAEGKKVGNEFLINKTTSRDQSQPAITVLSDGRFVVSYSDGSAAGADPSSAGVRAQIFNANGTKSGNEFLVNTSTNGDQFASAVTALPGGGFVATWTDFGSNAGDNIGAAVRAQVFNSAGAKVGAEFLVNTVVANSQSTPAIATLPDGRFVISWTDESSGLSDIRAQVFNADGSKSGEEFVAHTTTSSLQFDSSITVLADGRFVIGWTDFSGLVGDQSGSGVVAQVFDPRTAAILANGSALNDQYVGTSFNDSLAGALGNDRLDGQGGNDVVFGGDGNDILRGGLGHDDLGGDGGSDQLIAGSGNDSVNAGDGADLLRGEDGADLLLGGLGDDRIFGGKGKDLLSGNGGADDFIFTSAAEAKGDRITDFQRGVDDLNLRAFMKGGAFISGQAFSGEEDQVRYVKATGLLQGDVNGDGRADWSLTIVNKVALSAADFIF</sequence>
<dbReference type="SUPFAM" id="SSF51120">
    <property type="entry name" value="beta-Roll"/>
    <property type="match status" value="2"/>
</dbReference>
<proteinExistence type="predicted"/>
<gene>
    <name evidence="3" type="ORF">GCM10007315_24490</name>
</gene>
<dbReference type="Pfam" id="PF00353">
    <property type="entry name" value="HemolysinCabind"/>
    <property type="match status" value="2"/>
</dbReference>
<dbReference type="Gene3D" id="2.150.10.10">
    <property type="entry name" value="Serralysin-like metalloprotease, C-terminal"/>
    <property type="match status" value="1"/>
</dbReference>
<dbReference type="InterPro" id="IPR011049">
    <property type="entry name" value="Serralysin-like_metalloprot_C"/>
</dbReference>
<protein>
    <recommendedName>
        <fullName evidence="5">Calcium-binding protein</fullName>
    </recommendedName>
</protein>
<reference evidence="3" key="1">
    <citation type="journal article" date="2014" name="Int. J. Syst. Evol. Microbiol.">
        <title>Complete genome sequence of Corynebacterium casei LMG S-19264T (=DSM 44701T), isolated from a smear-ripened cheese.</title>
        <authorList>
            <consortium name="US DOE Joint Genome Institute (JGI-PGF)"/>
            <person name="Walter F."/>
            <person name="Albersmeier A."/>
            <person name="Kalinowski J."/>
            <person name="Ruckert C."/>
        </authorList>
    </citation>
    <scope>NUCLEOTIDE SEQUENCE</scope>
    <source>
        <strain evidence="3">KCTC 23310</strain>
    </source>
</reference>
<dbReference type="AlphaFoldDB" id="A0A918WM80"/>
<keyword evidence="4" id="KW-1185">Reference proteome</keyword>
<dbReference type="InterPro" id="IPR018511">
    <property type="entry name" value="Hemolysin-typ_Ca-bd_CS"/>
</dbReference>
<evidence type="ECO:0000313" key="3">
    <source>
        <dbReference type="EMBL" id="GHC59799.1"/>
    </source>
</evidence>
<reference evidence="3" key="2">
    <citation type="submission" date="2020-09" db="EMBL/GenBank/DDBJ databases">
        <authorList>
            <person name="Sun Q."/>
            <person name="Kim S."/>
        </authorList>
    </citation>
    <scope>NUCLEOTIDE SEQUENCE</scope>
    <source>
        <strain evidence="3">KCTC 23310</strain>
    </source>
</reference>
<comment type="caution">
    <text evidence="3">The sequence shown here is derived from an EMBL/GenBank/DDBJ whole genome shotgun (WGS) entry which is preliminary data.</text>
</comment>
<comment type="subcellular location">
    <subcellularLocation>
        <location evidence="1">Secreted</location>
    </subcellularLocation>
</comment>
<dbReference type="GO" id="GO:0005576">
    <property type="term" value="C:extracellular region"/>
    <property type="evidence" value="ECO:0007669"/>
    <property type="project" value="UniProtKB-SubCell"/>
</dbReference>
<evidence type="ECO:0000256" key="2">
    <source>
        <dbReference type="ARBA" id="ARBA00022525"/>
    </source>
</evidence>
<dbReference type="Proteomes" id="UP000638981">
    <property type="component" value="Unassembled WGS sequence"/>
</dbReference>
<evidence type="ECO:0008006" key="5">
    <source>
        <dbReference type="Google" id="ProtNLM"/>
    </source>
</evidence>
<name>A0A918WM80_9RHOB</name>
<dbReference type="InterPro" id="IPR050557">
    <property type="entry name" value="RTX_toxin/Mannuronan_C5-epim"/>
</dbReference>
<dbReference type="PRINTS" id="PR00313">
    <property type="entry name" value="CABNDNGRPT"/>
</dbReference>
<accession>A0A918WM80</accession>
<dbReference type="PANTHER" id="PTHR38340:SF1">
    <property type="entry name" value="S-LAYER PROTEIN"/>
    <property type="match status" value="1"/>
</dbReference>
<evidence type="ECO:0000256" key="1">
    <source>
        <dbReference type="ARBA" id="ARBA00004613"/>
    </source>
</evidence>
<dbReference type="PROSITE" id="PS00330">
    <property type="entry name" value="HEMOLYSIN_CALCIUM"/>
    <property type="match status" value="2"/>
</dbReference>
<evidence type="ECO:0000313" key="4">
    <source>
        <dbReference type="Proteomes" id="UP000638981"/>
    </source>
</evidence>
<dbReference type="InterPro" id="IPR001343">
    <property type="entry name" value="Hemolysn_Ca-bd"/>
</dbReference>